<reference evidence="11 12" key="1">
    <citation type="submission" date="2016-07" db="EMBL/GenBank/DDBJ databases">
        <title>Pervasive Adenine N6-methylation of Active Genes in Fungi.</title>
        <authorList>
            <consortium name="DOE Joint Genome Institute"/>
            <person name="Mondo S.J."/>
            <person name="Dannebaum R.O."/>
            <person name="Kuo R.C."/>
            <person name="Labutti K."/>
            <person name="Haridas S."/>
            <person name="Kuo A."/>
            <person name="Salamov A."/>
            <person name="Ahrendt S.R."/>
            <person name="Lipzen A."/>
            <person name="Sullivan W."/>
            <person name="Andreopoulos W.B."/>
            <person name="Clum A."/>
            <person name="Lindquist E."/>
            <person name="Daum C."/>
            <person name="Ramamoorthy G.K."/>
            <person name="Gryganskyi A."/>
            <person name="Culley D."/>
            <person name="Magnuson J.K."/>
            <person name="James T.Y."/>
            <person name="O'Malley M.A."/>
            <person name="Stajich J.E."/>
            <person name="Spatafora J.W."/>
            <person name="Visel A."/>
            <person name="Grigoriev I.V."/>
        </authorList>
    </citation>
    <scope>NUCLEOTIDE SEQUENCE [LARGE SCALE GENOMIC DNA]</scope>
    <source>
        <strain evidence="11 12">NRRL 3301</strain>
    </source>
</reference>
<comment type="subcellular location">
    <subcellularLocation>
        <location evidence="9">Mitochondrion membrane</location>
    </subcellularLocation>
</comment>
<evidence type="ECO:0000256" key="9">
    <source>
        <dbReference type="RuleBase" id="RU367158"/>
    </source>
</evidence>
<dbReference type="AlphaFoldDB" id="A0A1X2GNG9"/>
<evidence type="ECO:0000256" key="5">
    <source>
        <dbReference type="ARBA" id="ARBA00022630"/>
    </source>
</evidence>
<dbReference type="InterPro" id="IPR030654">
    <property type="entry name" value="Sugar_lactone_oxidase"/>
</dbReference>
<organism evidence="11 12">
    <name type="scientific">Hesseltinella vesiculosa</name>
    <dbReference type="NCBI Taxonomy" id="101127"/>
    <lineage>
        <taxon>Eukaryota</taxon>
        <taxon>Fungi</taxon>
        <taxon>Fungi incertae sedis</taxon>
        <taxon>Mucoromycota</taxon>
        <taxon>Mucoromycotina</taxon>
        <taxon>Mucoromycetes</taxon>
        <taxon>Mucorales</taxon>
        <taxon>Cunninghamellaceae</taxon>
        <taxon>Hesseltinella</taxon>
    </lineage>
</organism>
<dbReference type="UniPathway" id="UPA00771">
    <property type="reaction ID" value="UER00766"/>
</dbReference>
<gene>
    <name evidence="11" type="ORF">DM01DRAFT_1272788</name>
</gene>
<evidence type="ECO:0000313" key="11">
    <source>
        <dbReference type="EMBL" id="ORX57987.1"/>
    </source>
</evidence>
<dbReference type="Pfam" id="PF04030">
    <property type="entry name" value="ALO"/>
    <property type="match status" value="1"/>
</dbReference>
<accession>A0A1X2GNG9</accession>
<dbReference type="InterPro" id="IPR016169">
    <property type="entry name" value="FAD-bd_PCMH_sub2"/>
</dbReference>
<feature type="non-terminal residue" evidence="11">
    <location>
        <position position="1"/>
    </location>
</feature>
<dbReference type="PANTHER" id="PTHR43762">
    <property type="entry name" value="L-GULONOLACTONE OXIDASE"/>
    <property type="match status" value="1"/>
</dbReference>
<dbReference type="EMBL" id="MCGT01000007">
    <property type="protein sequence ID" value="ORX57987.1"/>
    <property type="molecule type" value="Genomic_DNA"/>
</dbReference>
<dbReference type="InterPro" id="IPR016167">
    <property type="entry name" value="FAD-bd_PCMH_sub1"/>
</dbReference>
<keyword evidence="7 9" id="KW-0560">Oxidoreductase</keyword>
<dbReference type="GO" id="GO:0031966">
    <property type="term" value="C:mitochondrial membrane"/>
    <property type="evidence" value="ECO:0007669"/>
    <property type="project" value="UniProtKB-SubCell"/>
</dbReference>
<comment type="cofactor">
    <cofactor evidence="1 9">
        <name>FAD</name>
        <dbReference type="ChEBI" id="CHEBI:57692"/>
    </cofactor>
</comment>
<feature type="non-terminal residue" evidence="11">
    <location>
        <position position="417"/>
    </location>
</feature>
<evidence type="ECO:0000259" key="10">
    <source>
        <dbReference type="PROSITE" id="PS51387"/>
    </source>
</evidence>
<dbReference type="EC" id="1.1.3.37" evidence="4 9"/>
<comment type="similarity">
    <text evidence="3 9">Belongs to the oxygen-dependent FAD-linked oxidoreductase family.</text>
</comment>
<comment type="caution">
    <text evidence="11">The sequence shown here is derived from an EMBL/GenBank/DDBJ whole genome shotgun (WGS) entry which is preliminary data.</text>
</comment>
<sequence>LISMDPELQAISVDNYEFQNWAKTFRCRPELLFEPKTESQVIKIVQHAKKNNKRIRVFGSGHSPSDLACSKEYMVNIDHLNNVLSVDRENCVVSVQGGMSLHKLHVILNENQLAMSNLGSISDQTVAGVIATASHGTGAHFGCLSTFIVDMTLVTASGELVRCSATEQPDLFKAAQCHMGALGVVTRVTLQVEPAFRLEAVQRPYKFFQDVLPNWDQVIHSSEHTRVWWYPHTDDCVVWRANRTDRPVSSPAAPSASLGQRLGAWWYDRFLGFHFYQSLLNLTRYKPSTIPSLTRFMFSTVHTRPFDIVDDSYKVFNFDCLFPQYVNEWAIDWKDAPAFLRDLNDFINTQDLKVHFPVEIRFVDEDDVWLSPAYGRKTCYIGVIMYRPYGKPVPYKKYWKGYEDLMRKYGGRPHWAK</sequence>
<evidence type="ECO:0000256" key="6">
    <source>
        <dbReference type="ARBA" id="ARBA00022827"/>
    </source>
</evidence>
<comment type="catalytic activity">
    <reaction evidence="9">
        <text>D-arabinono-1,4-lactone + O2 = dehydro-D-arabinono-1,4-lactone + H2O2 + H(+)</text>
        <dbReference type="Rhea" id="RHEA:23756"/>
        <dbReference type="ChEBI" id="CHEBI:15378"/>
        <dbReference type="ChEBI" id="CHEBI:15379"/>
        <dbReference type="ChEBI" id="CHEBI:16240"/>
        <dbReference type="ChEBI" id="CHEBI:16292"/>
        <dbReference type="ChEBI" id="CHEBI:58277"/>
        <dbReference type="EC" id="1.1.3.37"/>
    </reaction>
</comment>
<evidence type="ECO:0000256" key="7">
    <source>
        <dbReference type="ARBA" id="ARBA00023002"/>
    </source>
</evidence>
<keyword evidence="12" id="KW-1185">Reference proteome</keyword>
<dbReference type="InterPro" id="IPR007173">
    <property type="entry name" value="ALO_C"/>
</dbReference>
<protein>
    <recommendedName>
        <fullName evidence="4 9">D-arabinono-1,4-lactone oxidase</fullName>
        <shortName evidence="9">ALO</shortName>
        <ecNumber evidence="4 9">1.1.3.37</ecNumber>
    </recommendedName>
    <alternativeName>
        <fullName evidence="8 9">L-galactono-gamma-lactone oxidase</fullName>
    </alternativeName>
</protein>
<evidence type="ECO:0000256" key="2">
    <source>
        <dbReference type="ARBA" id="ARBA00005083"/>
    </source>
</evidence>
<feature type="domain" description="FAD-binding PCMH-type" evidence="10">
    <location>
        <begin position="25"/>
        <end position="195"/>
    </location>
</feature>
<comment type="pathway">
    <text evidence="2 9">Cofactor biosynthesis; D-erythroascorbate biosynthesis; dehydro-D-arabinono-1,4-lactone from D-arabinose: step 2/2.</text>
</comment>
<dbReference type="PIRSF" id="PIRSF000136">
    <property type="entry name" value="LGO_GLO"/>
    <property type="match status" value="1"/>
</dbReference>
<dbReference type="SUPFAM" id="SSF56176">
    <property type="entry name" value="FAD-binding/transporter-associated domain-like"/>
    <property type="match status" value="1"/>
</dbReference>
<dbReference type="GO" id="GO:0071949">
    <property type="term" value="F:FAD binding"/>
    <property type="evidence" value="ECO:0007669"/>
    <property type="project" value="UniProtKB-UniRule"/>
</dbReference>
<dbReference type="InterPro" id="IPR010031">
    <property type="entry name" value="FAD_lactone_oxidase-like"/>
</dbReference>
<proteinExistence type="inferred from homology"/>
<dbReference type="GO" id="GO:0003885">
    <property type="term" value="F:D-arabinono-1,4-lactone oxidase activity"/>
    <property type="evidence" value="ECO:0007669"/>
    <property type="project" value="UniProtKB-UniRule"/>
</dbReference>
<keyword evidence="9" id="KW-0496">Mitochondrion</keyword>
<dbReference type="Pfam" id="PF01565">
    <property type="entry name" value="FAD_binding_4"/>
    <property type="match status" value="1"/>
</dbReference>
<dbReference type="STRING" id="101127.A0A1X2GNG9"/>
<dbReference type="Gene3D" id="3.30.43.10">
    <property type="entry name" value="Uridine Diphospho-n-acetylenolpyruvylglucosamine Reductase, domain 2"/>
    <property type="match status" value="1"/>
</dbReference>
<dbReference type="InterPro" id="IPR006094">
    <property type="entry name" value="Oxid_FAD_bind_N"/>
</dbReference>
<keyword evidence="6 9" id="KW-0274">FAD</keyword>
<evidence type="ECO:0000256" key="8">
    <source>
        <dbReference type="ARBA" id="ARBA00033418"/>
    </source>
</evidence>
<evidence type="ECO:0000256" key="1">
    <source>
        <dbReference type="ARBA" id="ARBA00001974"/>
    </source>
</evidence>
<keyword evidence="5 9" id="KW-0285">Flavoprotein</keyword>
<dbReference type="NCBIfam" id="TIGR01678">
    <property type="entry name" value="FAD_lactone_ox"/>
    <property type="match status" value="1"/>
</dbReference>
<evidence type="ECO:0000256" key="4">
    <source>
        <dbReference type="ARBA" id="ARBA00013136"/>
    </source>
</evidence>
<dbReference type="Proteomes" id="UP000242146">
    <property type="component" value="Unassembled WGS sequence"/>
</dbReference>
<dbReference type="OrthoDB" id="610608at2759"/>
<dbReference type="InterPro" id="IPR036318">
    <property type="entry name" value="FAD-bd_PCMH-like_sf"/>
</dbReference>
<dbReference type="Gene3D" id="3.30.70.2520">
    <property type="match status" value="1"/>
</dbReference>
<dbReference type="InterPro" id="IPR016166">
    <property type="entry name" value="FAD-bd_PCMH"/>
</dbReference>
<evidence type="ECO:0000256" key="3">
    <source>
        <dbReference type="ARBA" id="ARBA00005466"/>
    </source>
</evidence>
<dbReference type="PANTHER" id="PTHR43762:SF1">
    <property type="entry name" value="D-ARABINONO-1,4-LACTONE OXIDASE"/>
    <property type="match status" value="1"/>
</dbReference>
<dbReference type="Gene3D" id="3.30.465.10">
    <property type="match status" value="1"/>
</dbReference>
<evidence type="ECO:0000313" key="12">
    <source>
        <dbReference type="Proteomes" id="UP000242146"/>
    </source>
</evidence>
<dbReference type="PROSITE" id="PS51387">
    <property type="entry name" value="FAD_PCMH"/>
    <property type="match status" value="1"/>
</dbReference>
<name>A0A1X2GNG9_9FUNG</name>